<dbReference type="GO" id="GO:0000166">
    <property type="term" value="F:nucleotide binding"/>
    <property type="evidence" value="ECO:0007669"/>
    <property type="project" value="InterPro"/>
</dbReference>
<dbReference type="Proteomes" id="UP000654279">
    <property type="component" value="Unassembled WGS sequence"/>
</dbReference>
<evidence type="ECO:0000313" key="4">
    <source>
        <dbReference type="Proteomes" id="UP000654279"/>
    </source>
</evidence>
<sequence>MSLRMGIIGFGGMGNLHNRVYSAIDGVEFVAAYDIDPKRLDQAKEAGLTAYETLDAFLADDRINFVLVATPNHVHKELAIAAMRAGKNVMVEKPATITSADFEELIEVSKECGVVLTCHHNRRFDRDYLTVRKIIEDGLIGKPFAIMSSVHAKRGEMHGWRCEKQYGGGMVLDWGVHLFDQILTAFPEKKITSVFAQTASIKNPGVEDFFKVQMTMDNDLFVEVEAGTYCLKPHDRWVVFGDQGAFNIKDFACTDGGITTTDYELASQSQGDIVVLTPAGPTRTMSPLPAGAEYNTELPLIDVSEEGLVAYEDNGAVLYSRLYKNLIDVVDNGAELLVKPKDILRNIKFMEAVFESAEKGQSLTINL</sequence>
<accession>A0A926CWT1</accession>
<proteinExistence type="predicted"/>
<dbReference type="Gene3D" id="3.30.360.10">
    <property type="entry name" value="Dihydrodipicolinate Reductase, domain 2"/>
    <property type="match status" value="1"/>
</dbReference>
<dbReference type="RefSeq" id="WP_249284175.1">
    <property type="nucleotide sequence ID" value="NZ_JACRSO010000001.1"/>
</dbReference>
<evidence type="ECO:0000313" key="3">
    <source>
        <dbReference type="EMBL" id="MBC8528130.1"/>
    </source>
</evidence>
<feature type="domain" description="Gfo/Idh/MocA-like oxidoreductase N-terminal" evidence="1">
    <location>
        <begin position="3"/>
        <end position="118"/>
    </location>
</feature>
<dbReference type="InterPro" id="IPR051317">
    <property type="entry name" value="Gfo/Idh/MocA_oxidoreduct"/>
</dbReference>
<dbReference type="Gene3D" id="3.40.50.720">
    <property type="entry name" value="NAD(P)-binding Rossmann-like Domain"/>
    <property type="match status" value="1"/>
</dbReference>
<dbReference type="SUPFAM" id="SSF55347">
    <property type="entry name" value="Glyceraldehyde-3-phosphate dehydrogenase-like, C-terminal domain"/>
    <property type="match status" value="1"/>
</dbReference>
<comment type="caution">
    <text evidence="3">The sequence shown here is derived from an EMBL/GenBank/DDBJ whole genome shotgun (WGS) entry which is preliminary data.</text>
</comment>
<dbReference type="InterPro" id="IPR036291">
    <property type="entry name" value="NAD(P)-bd_dom_sf"/>
</dbReference>
<gene>
    <name evidence="3" type="ORF">H8699_01580</name>
</gene>
<dbReference type="EMBL" id="JACRSO010000001">
    <property type="protein sequence ID" value="MBC8528130.1"/>
    <property type="molecule type" value="Genomic_DNA"/>
</dbReference>
<dbReference type="SUPFAM" id="SSF51735">
    <property type="entry name" value="NAD(P)-binding Rossmann-fold domains"/>
    <property type="match status" value="1"/>
</dbReference>
<reference evidence="3" key="1">
    <citation type="submission" date="2020-08" db="EMBL/GenBank/DDBJ databases">
        <title>Genome public.</title>
        <authorList>
            <person name="Liu C."/>
            <person name="Sun Q."/>
        </authorList>
    </citation>
    <scope>NUCLEOTIDE SEQUENCE</scope>
    <source>
        <strain evidence="3">NSJ-44</strain>
    </source>
</reference>
<evidence type="ECO:0000259" key="2">
    <source>
        <dbReference type="Pfam" id="PF22725"/>
    </source>
</evidence>
<dbReference type="InterPro" id="IPR055170">
    <property type="entry name" value="GFO_IDH_MocA-like_dom"/>
</dbReference>
<dbReference type="Pfam" id="PF01408">
    <property type="entry name" value="GFO_IDH_MocA"/>
    <property type="match status" value="1"/>
</dbReference>
<keyword evidence="4" id="KW-1185">Reference proteome</keyword>
<dbReference type="AlphaFoldDB" id="A0A926CWT1"/>
<name>A0A926CWT1_9FIRM</name>
<dbReference type="InterPro" id="IPR000683">
    <property type="entry name" value="Gfo/Idh/MocA-like_OxRdtase_N"/>
</dbReference>
<dbReference type="PANTHER" id="PTHR43708">
    <property type="entry name" value="CONSERVED EXPRESSED OXIDOREDUCTASE (EUROFUNG)"/>
    <property type="match status" value="1"/>
</dbReference>
<protein>
    <submittedName>
        <fullName evidence="3">Gfo/Idh/MocA family oxidoreductase</fullName>
    </submittedName>
</protein>
<organism evidence="3 4">
    <name type="scientific">Luoshenia tenuis</name>
    <dbReference type="NCBI Taxonomy" id="2763654"/>
    <lineage>
        <taxon>Bacteria</taxon>
        <taxon>Bacillati</taxon>
        <taxon>Bacillota</taxon>
        <taxon>Clostridia</taxon>
        <taxon>Christensenellales</taxon>
        <taxon>Christensenellaceae</taxon>
        <taxon>Luoshenia</taxon>
    </lineage>
</organism>
<dbReference type="Pfam" id="PF22725">
    <property type="entry name" value="GFO_IDH_MocA_C3"/>
    <property type="match status" value="1"/>
</dbReference>
<dbReference type="PANTHER" id="PTHR43708:SF8">
    <property type="entry name" value="OXIDOREDUCTASE"/>
    <property type="match status" value="1"/>
</dbReference>
<feature type="domain" description="GFO/IDH/MocA-like oxidoreductase" evidence="2">
    <location>
        <begin position="128"/>
        <end position="246"/>
    </location>
</feature>
<evidence type="ECO:0000259" key="1">
    <source>
        <dbReference type="Pfam" id="PF01408"/>
    </source>
</evidence>